<evidence type="ECO:0000313" key="2">
    <source>
        <dbReference type="EMBL" id="PON59408.1"/>
    </source>
</evidence>
<proteinExistence type="predicted"/>
<reference evidence="3" key="1">
    <citation type="submission" date="2016-06" db="EMBL/GenBank/DDBJ databases">
        <title>Parallel loss of symbiosis genes in relatives of nitrogen-fixing non-legume Parasponia.</title>
        <authorList>
            <person name="Van Velzen R."/>
            <person name="Holmer R."/>
            <person name="Bu F."/>
            <person name="Rutten L."/>
            <person name="Van Zeijl A."/>
            <person name="Liu W."/>
            <person name="Santuari L."/>
            <person name="Cao Q."/>
            <person name="Sharma T."/>
            <person name="Shen D."/>
            <person name="Roswanjaya Y."/>
            <person name="Wardhani T."/>
            <person name="Kalhor M.S."/>
            <person name="Jansen J."/>
            <person name="Van den Hoogen J."/>
            <person name="Gungor B."/>
            <person name="Hartog M."/>
            <person name="Hontelez J."/>
            <person name="Verver J."/>
            <person name="Yang W.-C."/>
            <person name="Schijlen E."/>
            <person name="Repin R."/>
            <person name="Schilthuizen M."/>
            <person name="Schranz E."/>
            <person name="Heidstra R."/>
            <person name="Miyata K."/>
            <person name="Fedorova E."/>
            <person name="Kohlen W."/>
            <person name="Bisseling T."/>
            <person name="Smit S."/>
            <person name="Geurts R."/>
        </authorList>
    </citation>
    <scope>NUCLEOTIDE SEQUENCE [LARGE SCALE GENOMIC DNA]</scope>
    <source>
        <strain evidence="3">cv. WU1-14</strain>
    </source>
</reference>
<protein>
    <submittedName>
        <fullName evidence="2">Uncharacterized protein</fullName>
    </submittedName>
</protein>
<dbReference type="EMBL" id="JXTB01000140">
    <property type="protein sequence ID" value="PON59408.1"/>
    <property type="molecule type" value="Genomic_DNA"/>
</dbReference>
<name>A0A2P5CEE7_PARAD</name>
<evidence type="ECO:0000313" key="3">
    <source>
        <dbReference type="Proteomes" id="UP000237105"/>
    </source>
</evidence>
<feature type="region of interest" description="Disordered" evidence="1">
    <location>
        <begin position="1"/>
        <end position="20"/>
    </location>
</feature>
<keyword evidence="3" id="KW-1185">Reference proteome</keyword>
<dbReference type="AlphaFoldDB" id="A0A2P5CEE7"/>
<dbReference type="PROSITE" id="PS51257">
    <property type="entry name" value="PROKAR_LIPOPROTEIN"/>
    <property type="match status" value="1"/>
</dbReference>
<feature type="compositionally biased region" description="Basic and acidic residues" evidence="1">
    <location>
        <begin position="1"/>
        <end position="12"/>
    </location>
</feature>
<comment type="caution">
    <text evidence="2">The sequence shown here is derived from an EMBL/GenBank/DDBJ whole genome shotgun (WGS) entry which is preliminary data.</text>
</comment>
<organism evidence="2 3">
    <name type="scientific">Parasponia andersonii</name>
    <name type="common">Sponia andersonii</name>
    <dbReference type="NCBI Taxonomy" id="3476"/>
    <lineage>
        <taxon>Eukaryota</taxon>
        <taxon>Viridiplantae</taxon>
        <taxon>Streptophyta</taxon>
        <taxon>Embryophyta</taxon>
        <taxon>Tracheophyta</taxon>
        <taxon>Spermatophyta</taxon>
        <taxon>Magnoliopsida</taxon>
        <taxon>eudicotyledons</taxon>
        <taxon>Gunneridae</taxon>
        <taxon>Pentapetalae</taxon>
        <taxon>rosids</taxon>
        <taxon>fabids</taxon>
        <taxon>Rosales</taxon>
        <taxon>Cannabaceae</taxon>
        <taxon>Parasponia</taxon>
    </lineage>
</organism>
<accession>A0A2P5CEE7</accession>
<evidence type="ECO:0000256" key="1">
    <source>
        <dbReference type="SAM" id="MobiDB-lite"/>
    </source>
</evidence>
<dbReference type="Proteomes" id="UP000237105">
    <property type="component" value="Unassembled WGS sequence"/>
</dbReference>
<sequence>MREIYDKRHDEFSSSSVYGTTGSCLFREQDERQSWREREMRTRVIAEAASLTIVLSKGWDTIRSIFSILDRNTIIEPENKKGY</sequence>
<gene>
    <name evidence="2" type="ORF">PanWU01x14_159180</name>
</gene>